<keyword evidence="3 7" id="KW-1133">Transmembrane helix</keyword>
<evidence type="ECO:0000256" key="5">
    <source>
        <dbReference type="ARBA" id="ARBA00038359"/>
    </source>
</evidence>
<sequence length="424" mass="46412">MADAQQRAADLPTDDRSTVIIAIAAVLLSLTSIIVALRFYVRGRMLNSLGADDWMSLVSLVFVSGCTITVCVMTRYGLGRHIWTLSPQTLKDYYKLFYISINFYAASLGAIKLAFLQQYYRIFAVQMRRIIIVAMLIIGGWSLSLLLVNIFMCKPIQGYWDKDLNPKCIPNLPLWYINAAVHITTDVVIFVLPIPVLWKMRLPLGQRWWLIAIFCLGFFTCAISAIRIPFLNLKQDDTYYNVDAASWSISELCCGLICLCLPTLRRLLPHGPNAPRPPPRATDTSGPRASTPPAGIEQGSRVGNLGQSNRRSLSASSTEELRRRVDDEIEMVGSHSSDSPSDKEAPTAPGPGPATGKMCGTSPRPGLGVSVEERVGLRVGSRGTVTSIGASPPGGLDIIPGSTGTIEGIQVTRDLVQRSERSEE</sequence>
<dbReference type="Proteomes" id="UP000887229">
    <property type="component" value="Unassembled WGS sequence"/>
</dbReference>
<comment type="similarity">
    <text evidence="5">Belongs to the SAT4 family.</text>
</comment>
<reference evidence="9" key="1">
    <citation type="journal article" date="2021" name="IMA Fungus">
        <title>Genomic characterization of three marine fungi, including Emericellopsis atlantica sp. nov. with signatures of a generalist lifestyle and marine biomass degradation.</title>
        <authorList>
            <person name="Hagestad O.C."/>
            <person name="Hou L."/>
            <person name="Andersen J.H."/>
            <person name="Hansen E.H."/>
            <person name="Altermark B."/>
            <person name="Li C."/>
            <person name="Kuhnert E."/>
            <person name="Cox R.J."/>
            <person name="Crous P.W."/>
            <person name="Spatafora J.W."/>
            <person name="Lail K."/>
            <person name="Amirebrahimi M."/>
            <person name="Lipzen A."/>
            <person name="Pangilinan J."/>
            <person name="Andreopoulos W."/>
            <person name="Hayes R.D."/>
            <person name="Ng V."/>
            <person name="Grigoriev I.V."/>
            <person name="Jackson S.A."/>
            <person name="Sutton T.D.S."/>
            <person name="Dobson A.D.W."/>
            <person name="Rama T."/>
        </authorList>
    </citation>
    <scope>NUCLEOTIDE SEQUENCE</scope>
    <source>
        <strain evidence="9">TS7</strain>
    </source>
</reference>
<dbReference type="PANTHER" id="PTHR33048">
    <property type="entry name" value="PTH11-LIKE INTEGRAL MEMBRANE PROTEIN (AFU_ORTHOLOGUE AFUA_5G11245)"/>
    <property type="match status" value="1"/>
</dbReference>
<evidence type="ECO:0000256" key="6">
    <source>
        <dbReference type="SAM" id="MobiDB-lite"/>
    </source>
</evidence>
<feature type="transmembrane region" description="Helical" evidence="7">
    <location>
        <begin position="127"/>
        <end position="152"/>
    </location>
</feature>
<evidence type="ECO:0000256" key="7">
    <source>
        <dbReference type="SAM" id="Phobius"/>
    </source>
</evidence>
<dbReference type="GO" id="GO:0016020">
    <property type="term" value="C:membrane"/>
    <property type="evidence" value="ECO:0007669"/>
    <property type="project" value="UniProtKB-SubCell"/>
</dbReference>
<feature type="transmembrane region" description="Helical" evidence="7">
    <location>
        <begin position="53"/>
        <end position="76"/>
    </location>
</feature>
<keyword evidence="4 7" id="KW-0472">Membrane</keyword>
<dbReference type="InterPro" id="IPR052337">
    <property type="entry name" value="SAT4-like"/>
</dbReference>
<organism evidence="9 10">
    <name type="scientific">Emericellopsis atlantica</name>
    <dbReference type="NCBI Taxonomy" id="2614577"/>
    <lineage>
        <taxon>Eukaryota</taxon>
        <taxon>Fungi</taxon>
        <taxon>Dikarya</taxon>
        <taxon>Ascomycota</taxon>
        <taxon>Pezizomycotina</taxon>
        <taxon>Sordariomycetes</taxon>
        <taxon>Hypocreomycetidae</taxon>
        <taxon>Hypocreales</taxon>
        <taxon>Bionectriaceae</taxon>
        <taxon>Emericellopsis</taxon>
    </lineage>
</organism>
<feature type="region of interest" description="Disordered" evidence="6">
    <location>
        <begin position="271"/>
        <end position="369"/>
    </location>
</feature>
<feature type="region of interest" description="Disordered" evidence="6">
    <location>
        <begin position="383"/>
        <end position="403"/>
    </location>
</feature>
<evidence type="ECO:0000313" key="10">
    <source>
        <dbReference type="Proteomes" id="UP000887229"/>
    </source>
</evidence>
<evidence type="ECO:0000256" key="1">
    <source>
        <dbReference type="ARBA" id="ARBA00004141"/>
    </source>
</evidence>
<keyword evidence="10" id="KW-1185">Reference proteome</keyword>
<gene>
    <name evidence="9" type="ORF">F5Z01DRAFT_455979</name>
</gene>
<feature type="transmembrane region" description="Helical" evidence="7">
    <location>
        <begin position="208"/>
        <end position="232"/>
    </location>
</feature>
<dbReference type="Pfam" id="PF20684">
    <property type="entry name" value="Fung_rhodopsin"/>
    <property type="match status" value="1"/>
</dbReference>
<dbReference type="EMBL" id="MU251246">
    <property type="protein sequence ID" value="KAG9257154.1"/>
    <property type="molecule type" value="Genomic_DNA"/>
</dbReference>
<dbReference type="GeneID" id="70290767"/>
<dbReference type="InterPro" id="IPR049326">
    <property type="entry name" value="Rhodopsin_dom_fungi"/>
</dbReference>
<comment type="subcellular location">
    <subcellularLocation>
        <location evidence="1">Membrane</location>
        <topology evidence="1">Multi-pass membrane protein</topology>
    </subcellularLocation>
</comment>
<dbReference type="PANTHER" id="PTHR33048:SF47">
    <property type="entry name" value="INTEGRAL MEMBRANE PROTEIN-RELATED"/>
    <property type="match status" value="1"/>
</dbReference>
<evidence type="ECO:0000256" key="4">
    <source>
        <dbReference type="ARBA" id="ARBA00023136"/>
    </source>
</evidence>
<evidence type="ECO:0000313" key="9">
    <source>
        <dbReference type="EMBL" id="KAG9257154.1"/>
    </source>
</evidence>
<feature type="transmembrane region" description="Helical" evidence="7">
    <location>
        <begin position="20"/>
        <end position="41"/>
    </location>
</feature>
<dbReference type="AlphaFoldDB" id="A0A9P7ZRV2"/>
<evidence type="ECO:0000259" key="8">
    <source>
        <dbReference type="Pfam" id="PF20684"/>
    </source>
</evidence>
<feature type="transmembrane region" description="Helical" evidence="7">
    <location>
        <begin position="96"/>
        <end position="115"/>
    </location>
</feature>
<proteinExistence type="inferred from homology"/>
<dbReference type="RefSeq" id="XP_046121078.1">
    <property type="nucleotide sequence ID" value="XM_046259864.1"/>
</dbReference>
<comment type="caution">
    <text evidence="9">The sequence shown here is derived from an EMBL/GenBank/DDBJ whole genome shotgun (WGS) entry which is preliminary data.</text>
</comment>
<dbReference type="OrthoDB" id="3648173at2759"/>
<name>A0A9P7ZRV2_9HYPO</name>
<protein>
    <recommendedName>
        <fullName evidence="8">Rhodopsin domain-containing protein</fullName>
    </recommendedName>
</protein>
<evidence type="ECO:0000256" key="2">
    <source>
        <dbReference type="ARBA" id="ARBA00022692"/>
    </source>
</evidence>
<feature type="transmembrane region" description="Helical" evidence="7">
    <location>
        <begin position="172"/>
        <end position="196"/>
    </location>
</feature>
<feature type="compositionally biased region" description="Polar residues" evidence="6">
    <location>
        <begin position="305"/>
        <end position="318"/>
    </location>
</feature>
<feature type="domain" description="Rhodopsin" evidence="8">
    <location>
        <begin position="37"/>
        <end position="268"/>
    </location>
</feature>
<keyword evidence="2 7" id="KW-0812">Transmembrane</keyword>
<evidence type="ECO:0000256" key="3">
    <source>
        <dbReference type="ARBA" id="ARBA00022989"/>
    </source>
</evidence>
<accession>A0A9P7ZRV2</accession>